<dbReference type="CDD" id="cd06529">
    <property type="entry name" value="S24_LexA-like"/>
    <property type="match status" value="1"/>
</dbReference>
<keyword evidence="2" id="KW-0238">DNA-binding</keyword>
<feature type="domain" description="Peptidase S24/S26A/S26B/S26C" evidence="4">
    <location>
        <begin position="87"/>
        <end position="201"/>
    </location>
</feature>
<proteinExistence type="predicted"/>
<sequence length="208" mass="23368">MIMSTYDEIANGLRKYAERIGGKANLMRFLDAKKATIYRALDDEDPALPAPDVLCEWLDKINAQVSFPGEELDDYVMIPKVKAVAGAGASLETNGDVAGFYAFRNEFLKREHINGKNSVMMVVRGDSMEPLIKEGDTILIDQNDKTPQDGRIFVVGLGEELMVKVLQKIPNGWNICSINERYAPLSVQGDEMETFRVYGRVRWFGRVL</sequence>
<evidence type="ECO:0000313" key="5">
    <source>
        <dbReference type="EMBL" id="MBB5143927.1"/>
    </source>
</evidence>
<dbReference type="PANTHER" id="PTHR40661">
    <property type="match status" value="1"/>
</dbReference>
<gene>
    <name evidence="5" type="ORF">HNQ38_002027</name>
</gene>
<dbReference type="GO" id="GO:0003677">
    <property type="term" value="F:DNA binding"/>
    <property type="evidence" value="ECO:0007669"/>
    <property type="project" value="UniProtKB-KW"/>
</dbReference>
<dbReference type="PANTHER" id="PTHR40661:SF3">
    <property type="entry name" value="FELS-1 PROPHAGE TRANSCRIPTIONAL REGULATOR"/>
    <property type="match status" value="1"/>
</dbReference>
<evidence type="ECO:0000256" key="2">
    <source>
        <dbReference type="ARBA" id="ARBA00023125"/>
    </source>
</evidence>
<organism evidence="5 6">
    <name type="scientific">Desulfovibrio intestinalis</name>
    <dbReference type="NCBI Taxonomy" id="58621"/>
    <lineage>
        <taxon>Bacteria</taxon>
        <taxon>Pseudomonadati</taxon>
        <taxon>Thermodesulfobacteriota</taxon>
        <taxon>Desulfovibrionia</taxon>
        <taxon>Desulfovibrionales</taxon>
        <taxon>Desulfovibrionaceae</taxon>
        <taxon>Desulfovibrio</taxon>
    </lineage>
</organism>
<dbReference type="RefSeq" id="WP_246388088.1">
    <property type="nucleotide sequence ID" value="NZ_JACHGO010000005.1"/>
</dbReference>
<evidence type="ECO:0000256" key="1">
    <source>
        <dbReference type="ARBA" id="ARBA00023015"/>
    </source>
</evidence>
<dbReference type="SUPFAM" id="SSF51306">
    <property type="entry name" value="LexA/Signal peptidase"/>
    <property type="match status" value="1"/>
</dbReference>
<dbReference type="AlphaFoldDB" id="A0A7W8FHJ1"/>
<evidence type="ECO:0000256" key="3">
    <source>
        <dbReference type="ARBA" id="ARBA00023163"/>
    </source>
</evidence>
<dbReference type="Proteomes" id="UP000539075">
    <property type="component" value="Unassembled WGS sequence"/>
</dbReference>
<evidence type="ECO:0000259" key="4">
    <source>
        <dbReference type="Pfam" id="PF00717"/>
    </source>
</evidence>
<dbReference type="InterPro" id="IPR036286">
    <property type="entry name" value="LexA/Signal_pep-like_sf"/>
</dbReference>
<dbReference type="Gene3D" id="2.10.109.10">
    <property type="entry name" value="Umud Fragment, subunit A"/>
    <property type="match status" value="1"/>
</dbReference>
<reference evidence="5 6" key="1">
    <citation type="submission" date="2020-08" db="EMBL/GenBank/DDBJ databases">
        <title>Genomic Encyclopedia of Type Strains, Phase IV (KMG-IV): sequencing the most valuable type-strain genomes for metagenomic binning, comparative biology and taxonomic classification.</title>
        <authorList>
            <person name="Goeker M."/>
        </authorList>
    </citation>
    <scope>NUCLEOTIDE SEQUENCE [LARGE SCALE GENOMIC DNA]</scope>
    <source>
        <strain evidence="5 6">DSM 11275</strain>
    </source>
</reference>
<evidence type="ECO:0000313" key="6">
    <source>
        <dbReference type="Proteomes" id="UP000539075"/>
    </source>
</evidence>
<comment type="caution">
    <text evidence="5">The sequence shown here is derived from an EMBL/GenBank/DDBJ whole genome shotgun (WGS) entry which is preliminary data.</text>
</comment>
<accession>A0A7W8FHJ1</accession>
<dbReference type="Pfam" id="PF00717">
    <property type="entry name" value="Peptidase_S24"/>
    <property type="match status" value="1"/>
</dbReference>
<dbReference type="InterPro" id="IPR015927">
    <property type="entry name" value="Peptidase_S24_S26A/B/C"/>
</dbReference>
<keyword evidence="3" id="KW-0804">Transcription</keyword>
<name>A0A7W8FHJ1_9BACT</name>
<keyword evidence="1" id="KW-0805">Transcription regulation</keyword>
<keyword evidence="6" id="KW-1185">Reference proteome</keyword>
<dbReference type="EMBL" id="JACHGO010000005">
    <property type="protein sequence ID" value="MBB5143927.1"/>
    <property type="molecule type" value="Genomic_DNA"/>
</dbReference>
<protein>
    <submittedName>
        <fullName evidence="5">Phage repressor protein C with HTH and peptisase S24 domain</fullName>
    </submittedName>
</protein>
<dbReference type="InterPro" id="IPR039418">
    <property type="entry name" value="LexA-like"/>
</dbReference>